<dbReference type="CDD" id="cd00431">
    <property type="entry name" value="cysteine_hydrolases"/>
    <property type="match status" value="1"/>
</dbReference>
<dbReference type="Proteomes" id="UP000662200">
    <property type="component" value="Unassembled WGS sequence"/>
</dbReference>
<evidence type="ECO:0000313" key="4">
    <source>
        <dbReference type="Proteomes" id="UP000662200"/>
    </source>
</evidence>
<dbReference type="EMBL" id="BMQC01000024">
    <property type="protein sequence ID" value="GGK43015.1"/>
    <property type="molecule type" value="Genomic_DNA"/>
</dbReference>
<evidence type="ECO:0000313" key="3">
    <source>
        <dbReference type="EMBL" id="GGK43015.1"/>
    </source>
</evidence>
<dbReference type="AlphaFoldDB" id="A0A8J3BTW4"/>
<proteinExistence type="predicted"/>
<keyword evidence="4" id="KW-1185">Reference proteome</keyword>
<dbReference type="Gene3D" id="3.40.50.850">
    <property type="entry name" value="Isochorismatase-like"/>
    <property type="match status" value="1"/>
</dbReference>
<dbReference type="InterPro" id="IPR000868">
    <property type="entry name" value="Isochorismatase-like_dom"/>
</dbReference>
<protein>
    <submittedName>
        <fullName evidence="3">Hydrolase</fullName>
    </submittedName>
</protein>
<dbReference type="PANTHER" id="PTHR43540">
    <property type="entry name" value="PEROXYUREIDOACRYLATE/UREIDOACRYLATE AMIDOHYDROLASE-RELATED"/>
    <property type="match status" value="1"/>
</dbReference>
<dbReference type="Pfam" id="PF00857">
    <property type="entry name" value="Isochorismatase"/>
    <property type="match status" value="1"/>
</dbReference>
<accession>A0A8J3BTW4</accession>
<name>A0A8J3BTW4_9ACTN</name>
<dbReference type="SUPFAM" id="SSF52499">
    <property type="entry name" value="Isochorismatase-like hydrolases"/>
    <property type="match status" value="1"/>
</dbReference>
<dbReference type="InterPro" id="IPR050272">
    <property type="entry name" value="Isochorismatase-like_hydrls"/>
</dbReference>
<sequence>MTGGAVLVVVDVQNGFVREQSRAVVPAVVDLVGKWQAAGGDTVFTRFVNRPGSPYDRLIGWTRLMVSPETDLVDPLRPFAGKAGLVVEKPAYTAFVPEMEAAIRAAGWSDLFLCGLATESCVCKTAVDAFERGLTPWVVADACGSHAGRAAHEAGLLVIRRFIGAGQVITADQALTALTSRPRRV</sequence>
<comment type="caution">
    <text evidence="3">The sequence shown here is derived from an EMBL/GenBank/DDBJ whole genome shotgun (WGS) entry which is preliminary data.</text>
</comment>
<dbReference type="RefSeq" id="WP_189115895.1">
    <property type="nucleotide sequence ID" value="NZ_BMQC01000024.1"/>
</dbReference>
<dbReference type="GO" id="GO:0016787">
    <property type="term" value="F:hydrolase activity"/>
    <property type="evidence" value="ECO:0007669"/>
    <property type="project" value="UniProtKB-KW"/>
</dbReference>
<feature type="domain" description="Isochorismatase-like" evidence="2">
    <location>
        <begin position="6"/>
        <end position="171"/>
    </location>
</feature>
<evidence type="ECO:0000259" key="2">
    <source>
        <dbReference type="Pfam" id="PF00857"/>
    </source>
</evidence>
<reference evidence="3" key="1">
    <citation type="journal article" date="2014" name="Int. J. Syst. Evol. Microbiol.">
        <title>Complete genome sequence of Corynebacterium casei LMG S-19264T (=DSM 44701T), isolated from a smear-ripened cheese.</title>
        <authorList>
            <consortium name="US DOE Joint Genome Institute (JGI-PGF)"/>
            <person name="Walter F."/>
            <person name="Albersmeier A."/>
            <person name="Kalinowski J."/>
            <person name="Ruckert C."/>
        </authorList>
    </citation>
    <scope>NUCLEOTIDE SEQUENCE</scope>
    <source>
        <strain evidence="3">JCM 3091</strain>
    </source>
</reference>
<organism evidence="3 4">
    <name type="scientific">Pilimelia terevasa</name>
    <dbReference type="NCBI Taxonomy" id="53372"/>
    <lineage>
        <taxon>Bacteria</taxon>
        <taxon>Bacillati</taxon>
        <taxon>Actinomycetota</taxon>
        <taxon>Actinomycetes</taxon>
        <taxon>Micromonosporales</taxon>
        <taxon>Micromonosporaceae</taxon>
        <taxon>Pilimelia</taxon>
    </lineage>
</organism>
<reference evidence="3" key="2">
    <citation type="submission" date="2020-09" db="EMBL/GenBank/DDBJ databases">
        <authorList>
            <person name="Sun Q."/>
            <person name="Ohkuma M."/>
        </authorList>
    </citation>
    <scope>NUCLEOTIDE SEQUENCE</scope>
    <source>
        <strain evidence="3">JCM 3091</strain>
    </source>
</reference>
<evidence type="ECO:0000256" key="1">
    <source>
        <dbReference type="ARBA" id="ARBA00022801"/>
    </source>
</evidence>
<keyword evidence="1 3" id="KW-0378">Hydrolase</keyword>
<dbReference type="InterPro" id="IPR036380">
    <property type="entry name" value="Isochorismatase-like_sf"/>
</dbReference>
<gene>
    <name evidence="3" type="ORF">GCM10010124_39800</name>
</gene>
<dbReference type="PANTHER" id="PTHR43540:SF6">
    <property type="entry name" value="ISOCHORISMATASE-LIKE DOMAIN-CONTAINING PROTEIN"/>
    <property type="match status" value="1"/>
</dbReference>